<reference evidence="3" key="1">
    <citation type="submission" date="2025-05" db="UniProtKB">
        <authorList>
            <consortium name="EnsemblMetazoa"/>
        </authorList>
    </citation>
    <scope>IDENTIFICATION</scope>
</reference>
<feature type="region of interest" description="Disordered" evidence="1">
    <location>
        <begin position="323"/>
        <end position="343"/>
    </location>
</feature>
<dbReference type="PROSITE" id="PS50164">
    <property type="entry name" value="GIY_YIG"/>
    <property type="match status" value="1"/>
</dbReference>
<sequence length="356" mass="41415">MKNKEDLRMKEIIEQEIIKQFDEDRELLRNESRYNSQTITIPVPNVTYMTLPYISDIAPKFTRLFKPFENIKLSFRTALTVNKIFSNIKDKTPMLSKTDTVYRLSCLDCNQIYIGQTSRRLKDRITSHKSDCRLYPGRSALGEHVFNNGHQIDYNDVQILDQNKIDESTLSESKNNVETPFNKYDKEKKQDHLNPKANILLEPDVKLNDNIDNDSQPLNKTLDLYKFQENDLEEKASKSPEYDKLEEKTYIPLKAVNFDCYPILTKIDTNPNTNHRDYEDNEYFSESRDTSSYVPETEIESEGGEEETIYPIFKTINVTCPESTLTKDEPSEKPHISNIETNNSIVALSHRKKSLG</sequence>
<evidence type="ECO:0000313" key="4">
    <source>
        <dbReference type="Proteomes" id="UP001652700"/>
    </source>
</evidence>
<feature type="compositionally biased region" description="Basic and acidic residues" evidence="1">
    <location>
        <begin position="325"/>
        <end position="335"/>
    </location>
</feature>
<evidence type="ECO:0000256" key="1">
    <source>
        <dbReference type="SAM" id="MobiDB-lite"/>
    </source>
</evidence>
<organism evidence="3 4">
    <name type="scientific">Diabrotica virgifera virgifera</name>
    <name type="common">western corn rootworm</name>
    <dbReference type="NCBI Taxonomy" id="50390"/>
    <lineage>
        <taxon>Eukaryota</taxon>
        <taxon>Metazoa</taxon>
        <taxon>Ecdysozoa</taxon>
        <taxon>Arthropoda</taxon>
        <taxon>Hexapoda</taxon>
        <taxon>Insecta</taxon>
        <taxon>Pterygota</taxon>
        <taxon>Neoptera</taxon>
        <taxon>Endopterygota</taxon>
        <taxon>Coleoptera</taxon>
        <taxon>Polyphaga</taxon>
        <taxon>Cucujiformia</taxon>
        <taxon>Chrysomeloidea</taxon>
        <taxon>Chrysomelidae</taxon>
        <taxon>Galerucinae</taxon>
        <taxon>Diabroticina</taxon>
        <taxon>Diabroticites</taxon>
        <taxon>Diabrotica</taxon>
    </lineage>
</organism>
<dbReference type="InterPro" id="IPR000305">
    <property type="entry name" value="GIY-YIG_endonuc"/>
</dbReference>
<evidence type="ECO:0000259" key="2">
    <source>
        <dbReference type="PROSITE" id="PS50164"/>
    </source>
</evidence>
<dbReference type="EnsemblMetazoa" id="XM_050659075.1">
    <property type="protein sequence ID" value="XP_050515032.1"/>
    <property type="gene ID" value="LOC126890221"/>
</dbReference>
<dbReference type="Proteomes" id="UP001652700">
    <property type="component" value="Unplaced"/>
</dbReference>
<accession>A0ABM5KXX9</accession>
<keyword evidence="4" id="KW-1185">Reference proteome</keyword>
<proteinExistence type="predicted"/>
<dbReference type="RefSeq" id="XP_050515032.1">
    <property type="nucleotide sequence ID" value="XM_050659075.1"/>
</dbReference>
<dbReference type="Gene3D" id="3.40.1440.10">
    <property type="entry name" value="GIY-YIG endonuclease"/>
    <property type="match status" value="1"/>
</dbReference>
<feature type="region of interest" description="Disordered" evidence="1">
    <location>
        <begin position="283"/>
        <end position="304"/>
    </location>
</feature>
<dbReference type="InterPro" id="IPR035901">
    <property type="entry name" value="GIY-YIG_endonuc_sf"/>
</dbReference>
<evidence type="ECO:0000313" key="3">
    <source>
        <dbReference type="EnsemblMetazoa" id="XP_050515032.1"/>
    </source>
</evidence>
<protein>
    <recommendedName>
        <fullName evidence="2">GIY-YIG domain-containing protein</fullName>
    </recommendedName>
</protein>
<name>A0ABM5KXX9_DIAVI</name>
<feature type="domain" description="GIY-YIG" evidence="2">
    <location>
        <begin position="97"/>
        <end position="177"/>
    </location>
</feature>
<dbReference type="GeneID" id="126890221"/>